<dbReference type="RefSeq" id="XP_013257866.1">
    <property type="nucleotide sequence ID" value="XM_013402412.1"/>
</dbReference>
<dbReference type="PANTHER" id="PTHR43791">
    <property type="entry name" value="PERMEASE-RELATED"/>
    <property type="match status" value="1"/>
</dbReference>
<sequence>MFGVSQIIGALLMYGVGRIDTSFHTWRLMFLICGALTIITGVVFLWLMPRDTSTAWFLTERERTLAAARLALDRATRDRTNFNWPQAKEAFTDPRTYMYALMGITITLPTAIVKFSSIVIQGFGFSDFQTLLVGLPGGALAFCLVWIGALVPTHYPNARCYTGLFVVAMPLLGSLLLLLLPASKNWGIVVSTWFAGSTAPPLNIVLGLLASNVRGNTKKSVVGAIFFIIFCVGSIASPQFWQAADAPRYRKGCIVSVCSWAVLLTMLMTFLFTAKRSNAKRDLKAQEDSDYSEQGVPVSVDSDHTERQDCRFRYTH</sequence>
<feature type="transmembrane region" description="Helical" evidence="7">
    <location>
        <begin position="186"/>
        <end position="209"/>
    </location>
</feature>
<dbReference type="AlphaFoldDB" id="A0A072P635"/>
<gene>
    <name evidence="8" type="ORF">A1O9_08930</name>
</gene>
<feature type="transmembrane region" description="Helical" evidence="7">
    <location>
        <begin position="163"/>
        <end position="180"/>
    </location>
</feature>
<feature type="transmembrane region" description="Helical" evidence="7">
    <location>
        <begin position="28"/>
        <end position="48"/>
    </location>
</feature>
<evidence type="ECO:0000256" key="3">
    <source>
        <dbReference type="ARBA" id="ARBA00022692"/>
    </source>
</evidence>
<comment type="subcellular location">
    <subcellularLocation>
        <location evidence="1">Membrane</location>
        <topology evidence="1">Multi-pass membrane protein</topology>
    </subcellularLocation>
</comment>
<dbReference type="InterPro" id="IPR011701">
    <property type="entry name" value="MFS"/>
</dbReference>
<evidence type="ECO:0008006" key="10">
    <source>
        <dbReference type="Google" id="ProtNLM"/>
    </source>
</evidence>
<evidence type="ECO:0000256" key="6">
    <source>
        <dbReference type="SAM" id="MobiDB-lite"/>
    </source>
</evidence>
<feature type="region of interest" description="Disordered" evidence="6">
    <location>
        <begin position="285"/>
        <end position="304"/>
    </location>
</feature>
<proteinExistence type="predicted"/>
<dbReference type="Pfam" id="PF07690">
    <property type="entry name" value="MFS_1"/>
    <property type="match status" value="1"/>
</dbReference>
<dbReference type="HOGENOM" id="CLU_001265_0_5_1"/>
<dbReference type="PANTHER" id="PTHR43791:SF103">
    <property type="entry name" value="MAJOR FACILITATOR SUPERFAMILY (MFS) PROFILE DOMAIN-CONTAINING PROTEIN-RELATED"/>
    <property type="match status" value="1"/>
</dbReference>
<protein>
    <recommendedName>
        <fullName evidence="10">Major facilitator superfamily (MFS) profile domain-containing protein</fullName>
    </recommendedName>
</protein>
<evidence type="ECO:0000256" key="5">
    <source>
        <dbReference type="ARBA" id="ARBA00023136"/>
    </source>
</evidence>
<feature type="transmembrane region" description="Helical" evidence="7">
    <location>
        <begin position="97"/>
        <end position="120"/>
    </location>
</feature>
<dbReference type="Proteomes" id="UP000027920">
    <property type="component" value="Unassembled WGS sequence"/>
</dbReference>
<feature type="transmembrane region" description="Helical" evidence="7">
    <location>
        <begin position="221"/>
        <end position="241"/>
    </location>
</feature>
<comment type="caution">
    <text evidence="8">The sequence shown here is derived from an EMBL/GenBank/DDBJ whole genome shotgun (WGS) entry which is preliminary data.</text>
</comment>
<dbReference type="GO" id="GO:0022857">
    <property type="term" value="F:transmembrane transporter activity"/>
    <property type="evidence" value="ECO:0007669"/>
    <property type="project" value="InterPro"/>
</dbReference>
<evidence type="ECO:0000256" key="1">
    <source>
        <dbReference type="ARBA" id="ARBA00004141"/>
    </source>
</evidence>
<evidence type="ECO:0000313" key="8">
    <source>
        <dbReference type="EMBL" id="KEF55276.1"/>
    </source>
</evidence>
<dbReference type="EMBL" id="AMGV01000008">
    <property type="protein sequence ID" value="KEF55276.1"/>
    <property type="molecule type" value="Genomic_DNA"/>
</dbReference>
<keyword evidence="2" id="KW-0813">Transport</keyword>
<organism evidence="8 9">
    <name type="scientific">Exophiala aquamarina CBS 119918</name>
    <dbReference type="NCBI Taxonomy" id="1182545"/>
    <lineage>
        <taxon>Eukaryota</taxon>
        <taxon>Fungi</taxon>
        <taxon>Dikarya</taxon>
        <taxon>Ascomycota</taxon>
        <taxon>Pezizomycotina</taxon>
        <taxon>Eurotiomycetes</taxon>
        <taxon>Chaetothyriomycetidae</taxon>
        <taxon>Chaetothyriales</taxon>
        <taxon>Herpotrichiellaceae</taxon>
        <taxon>Exophiala</taxon>
    </lineage>
</organism>
<dbReference type="SUPFAM" id="SSF103473">
    <property type="entry name" value="MFS general substrate transporter"/>
    <property type="match status" value="1"/>
</dbReference>
<evidence type="ECO:0000256" key="2">
    <source>
        <dbReference type="ARBA" id="ARBA00022448"/>
    </source>
</evidence>
<name>A0A072P635_9EURO</name>
<dbReference type="OrthoDB" id="4127485at2759"/>
<keyword evidence="4 7" id="KW-1133">Transmembrane helix</keyword>
<dbReference type="VEuPathDB" id="FungiDB:A1O9_08930"/>
<keyword evidence="5 7" id="KW-0472">Membrane</keyword>
<dbReference type="GO" id="GO:0016020">
    <property type="term" value="C:membrane"/>
    <property type="evidence" value="ECO:0007669"/>
    <property type="project" value="UniProtKB-SubCell"/>
</dbReference>
<reference evidence="8 9" key="1">
    <citation type="submission" date="2013-03" db="EMBL/GenBank/DDBJ databases">
        <title>The Genome Sequence of Exophiala aquamarina CBS 119918.</title>
        <authorList>
            <consortium name="The Broad Institute Genomics Platform"/>
            <person name="Cuomo C."/>
            <person name="de Hoog S."/>
            <person name="Gorbushina A."/>
            <person name="Walker B."/>
            <person name="Young S.K."/>
            <person name="Zeng Q."/>
            <person name="Gargeya S."/>
            <person name="Fitzgerald M."/>
            <person name="Haas B."/>
            <person name="Abouelleil A."/>
            <person name="Allen A.W."/>
            <person name="Alvarado L."/>
            <person name="Arachchi H.M."/>
            <person name="Berlin A.M."/>
            <person name="Chapman S.B."/>
            <person name="Gainer-Dewar J."/>
            <person name="Goldberg J."/>
            <person name="Griggs A."/>
            <person name="Gujja S."/>
            <person name="Hansen M."/>
            <person name="Howarth C."/>
            <person name="Imamovic A."/>
            <person name="Ireland A."/>
            <person name="Larimer J."/>
            <person name="McCowan C."/>
            <person name="Murphy C."/>
            <person name="Pearson M."/>
            <person name="Poon T.W."/>
            <person name="Priest M."/>
            <person name="Roberts A."/>
            <person name="Saif S."/>
            <person name="Shea T."/>
            <person name="Sisk P."/>
            <person name="Sykes S."/>
            <person name="Wortman J."/>
            <person name="Nusbaum C."/>
            <person name="Birren B."/>
        </authorList>
    </citation>
    <scope>NUCLEOTIDE SEQUENCE [LARGE SCALE GENOMIC DNA]</scope>
    <source>
        <strain evidence="8 9">CBS 119918</strain>
    </source>
</reference>
<accession>A0A072P635</accession>
<dbReference type="InterPro" id="IPR036259">
    <property type="entry name" value="MFS_trans_sf"/>
</dbReference>
<evidence type="ECO:0000313" key="9">
    <source>
        <dbReference type="Proteomes" id="UP000027920"/>
    </source>
</evidence>
<feature type="transmembrane region" description="Helical" evidence="7">
    <location>
        <begin position="132"/>
        <end position="151"/>
    </location>
</feature>
<dbReference type="GeneID" id="25283840"/>
<keyword evidence="3 7" id="KW-0812">Transmembrane</keyword>
<feature type="transmembrane region" description="Helical" evidence="7">
    <location>
        <begin position="253"/>
        <end position="274"/>
    </location>
</feature>
<evidence type="ECO:0000256" key="4">
    <source>
        <dbReference type="ARBA" id="ARBA00022989"/>
    </source>
</evidence>
<dbReference type="Gene3D" id="1.20.1250.20">
    <property type="entry name" value="MFS general substrate transporter like domains"/>
    <property type="match status" value="1"/>
</dbReference>
<keyword evidence="9" id="KW-1185">Reference proteome</keyword>
<evidence type="ECO:0000256" key="7">
    <source>
        <dbReference type="SAM" id="Phobius"/>
    </source>
</evidence>